<dbReference type="GO" id="GO:0033185">
    <property type="term" value="C:dolichol-phosphate-mannose synthase complex"/>
    <property type="evidence" value="ECO:0007669"/>
    <property type="project" value="TreeGrafter"/>
</dbReference>
<keyword evidence="5 7" id="KW-1133">Transmembrane helix</keyword>
<dbReference type="GO" id="GO:0005789">
    <property type="term" value="C:endoplasmic reticulum membrane"/>
    <property type="evidence" value="ECO:0007669"/>
    <property type="project" value="UniProtKB-SubCell"/>
</dbReference>
<dbReference type="AlphaFoldDB" id="A0AAE9W9Q4"/>
<keyword evidence="4 7" id="KW-0256">Endoplasmic reticulum</keyword>
<comment type="subcellular location">
    <subcellularLocation>
        <location evidence="1 7">Endoplasmic reticulum membrane</location>
        <topology evidence="1 7">Multi-pass membrane protein</topology>
    </subcellularLocation>
</comment>
<evidence type="ECO:0000256" key="1">
    <source>
        <dbReference type="ARBA" id="ARBA00004477"/>
    </source>
</evidence>
<name>A0AAE9W9Q4_9SCHI</name>
<protein>
    <recommendedName>
        <fullName evidence="7">Dolichol-phosphate mannosyltransferase subunit 3</fullName>
    </recommendedName>
</protein>
<dbReference type="Proteomes" id="UP001212411">
    <property type="component" value="Chromosome 1"/>
</dbReference>
<proteinExistence type="inferred from homology"/>
<organism evidence="8 9">
    <name type="scientific">Schizosaccharomyces osmophilus</name>
    <dbReference type="NCBI Taxonomy" id="2545709"/>
    <lineage>
        <taxon>Eukaryota</taxon>
        <taxon>Fungi</taxon>
        <taxon>Dikarya</taxon>
        <taxon>Ascomycota</taxon>
        <taxon>Taphrinomycotina</taxon>
        <taxon>Schizosaccharomycetes</taxon>
        <taxon>Schizosaccharomycetales</taxon>
        <taxon>Schizosaccharomycetaceae</taxon>
        <taxon>Schizosaccharomyces</taxon>
    </lineage>
</organism>
<evidence type="ECO:0000313" key="8">
    <source>
        <dbReference type="EMBL" id="WBW71769.1"/>
    </source>
</evidence>
<dbReference type="PANTHER" id="PTHR16433">
    <property type="entry name" value="DOLICHOL-PHOSPHATE MANNOSYLTRANSFERASE SUBUNIT 3"/>
    <property type="match status" value="1"/>
</dbReference>
<keyword evidence="9" id="KW-1185">Reference proteome</keyword>
<feature type="transmembrane region" description="Helical" evidence="7">
    <location>
        <begin position="36"/>
        <end position="55"/>
    </location>
</feature>
<evidence type="ECO:0000256" key="3">
    <source>
        <dbReference type="ARBA" id="ARBA00022692"/>
    </source>
</evidence>
<keyword evidence="3 7" id="KW-0812">Transmembrane</keyword>
<dbReference type="KEGG" id="som:SOMG_00519"/>
<comment type="subunit">
    <text evidence="7">Component of the dolichol-phosphate mannose (DPM) synthase complex.</text>
</comment>
<dbReference type="RefSeq" id="XP_056036012.1">
    <property type="nucleotide sequence ID" value="XM_056179313.1"/>
</dbReference>
<dbReference type="GO" id="GO:0006506">
    <property type="term" value="P:GPI anchor biosynthetic process"/>
    <property type="evidence" value="ECO:0007669"/>
    <property type="project" value="TreeGrafter"/>
</dbReference>
<feature type="transmembrane region" description="Helical" evidence="7">
    <location>
        <begin position="7"/>
        <end position="24"/>
    </location>
</feature>
<evidence type="ECO:0000256" key="7">
    <source>
        <dbReference type="RuleBase" id="RU365085"/>
    </source>
</evidence>
<dbReference type="EMBL" id="CP115611">
    <property type="protein sequence ID" value="WBW71769.1"/>
    <property type="molecule type" value="Genomic_DNA"/>
</dbReference>
<comment type="function">
    <text evidence="7">Stabilizer subunit of the dolichol-phosphate mannose (DPM) synthase complex; tethers catalytic subunit to the ER.</text>
</comment>
<keyword evidence="8" id="KW-0328">Glycosyltransferase</keyword>
<dbReference type="Pfam" id="PF08285">
    <property type="entry name" value="DPM3"/>
    <property type="match status" value="1"/>
</dbReference>
<evidence type="ECO:0000256" key="5">
    <source>
        <dbReference type="ARBA" id="ARBA00022989"/>
    </source>
</evidence>
<dbReference type="PANTHER" id="PTHR16433:SF0">
    <property type="entry name" value="DOLICHOL-PHOSPHATE MANNOSYLTRANSFERASE SUBUNIT 3"/>
    <property type="match status" value="1"/>
</dbReference>
<accession>A0AAE9W9Q4</accession>
<comment type="similarity">
    <text evidence="2 7">Belongs to the DPM3 family.</text>
</comment>
<sequence length="90" mass="10543">MQRIQKIILYYVLLTILYRVTYLFDLEEPWSSLRPYTPYLFILAFGSYLGVTLLYNVATTHDKPQAYVDLVNDIKEAQDALKTKGFVTEE</sequence>
<dbReference type="InterPro" id="IPR013174">
    <property type="entry name" value="DPM3"/>
</dbReference>
<evidence type="ECO:0000256" key="6">
    <source>
        <dbReference type="ARBA" id="ARBA00023136"/>
    </source>
</evidence>
<keyword evidence="8" id="KW-0808">Transferase</keyword>
<dbReference type="GeneID" id="80874002"/>
<reference evidence="8 9" key="1">
    <citation type="journal article" date="2023" name="G3 (Bethesda)">
        <title>A high-quality reference genome for the fission yeast Schizosaccharomyces osmophilus.</title>
        <authorList>
            <person name="Jia G.S."/>
            <person name="Zhang W.C."/>
            <person name="Liang Y."/>
            <person name="Liu X.H."/>
            <person name="Rhind N."/>
            <person name="Pidoux A."/>
            <person name="Brysch-Herzberg M."/>
            <person name="Du L.L."/>
        </authorList>
    </citation>
    <scope>NUCLEOTIDE SEQUENCE [LARGE SCALE GENOMIC DNA]</scope>
    <source>
        <strain evidence="8 9">CBS 15793</strain>
    </source>
</reference>
<dbReference type="GO" id="GO:0016757">
    <property type="term" value="F:glycosyltransferase activity"/>
    <property type="evidence" value="ECO:0007669"/>
    <property type="project" value="UniProtKB-KW"/>
</dbReference>
<keyword evidence="6 7" id="KW-0472">Membrane</keyword>
<evidence type="ECO:0000256" key="4">
    <source>
        <dbReference type="ARBA" id="ARBA00022824"/>
    </source>
</evidence>
<evidence type="ECO:0000256" key="2">
    <source>
        <dbReference type="ARBA" id="ARBA00010430"/>
    </source>
</evidence>
<gene>
    <name evidence="8" type="primary">dpm3</name>
    <name evidence="8" type="ORF">SOMG_00519</name>
</gene>
<evidence type="ECO:0000313" key="9">
    <source>
        <dbReference type="Proteomes" id="UP001212411"/>
    </source>
</evidence>
<comment type="pathway">
    <text evidence="7">Protein modification; protein glycosylation.</text>
</comment>